<name>A0A2I1D1G0_ASPC2</name>
<organism evidence="2 3">
    <name type="scientific">Aspergillus campestris (strain IBT 28561)</name>
    <dbReference type="NCBI Taxonomy" id="1392248"/>
    <lineage>
        <taxon>Eukaryota</taxon>
        <taxon>Fungi</taxon>
        <taxon>Dikarya</taxon>
        <taxon>Ascomycota</taxon>
        <taxon>Pezizomycotina</taxon>
        <taxon>Eurotiomycetes</taxon>
        <taxon>Eurotiomycetidae</taxon>
        <taxon>Eurotiales</taxon>
        <taxon>Aspergillaceae</taxon>
        <taxon>Aspergillus</taxon>
        <taxon>Aspergillus subgen. Circumdati</taxon>
    </lineage>
</organism>
<dbReference type="GeneID" id="36548802"/>
<comment type="caution">
    <text evidence="2">The sequence shown here is derived from an EMBL/GenBank/DDBJ whole genome shotgun (WGS) entry which is preliminary data.</text>
</comment>
<keyword evidence="3" id="KW-1185">Reference proteome</keyword>
<reference evidence="2" key="1">
    <citation type="submission" date="2016-12" db="EMBL/GenBank/DDBJ databases">
        <title>The genomes of Aspergillus section Nigri reveals drivers in fungal speciation.</title>
        <authorList>
            <consortium name="DOE Joint Genome Institute"/>
            <person name="Vesth T.C."/>
            <person name="Nybo J."/>
            <person name="Theobald S."/>
            <person name="Brandl J."/>
            <person name="Frisvad J.C."/>
            <person name="Nielsen K.F."/>
            <person name="Lyhne E.K."/>
            <person name="Kogle M.E."/>
            <person name="Kuo A."/>
            <person name="Riley R."/>
            <person name="Clum A."/>
            <person name="Nolan M."/>
            <person name="Lipzen A."/>
            <person name="Salamov A."/>
            <person name="Henrissat B."/>
            <person name="Wiebenga A."/>
            <person name="De vries R.P."/>
            <person name="Grigoriev I.V."/>
            <person name="Mortensen U.H."/>
            <person name="Andersen M.R."/>
            <person name="Baker S.E."/>
        </authorList>
    </citation>
    <scope>NUCLEOTIDE SEQUENCE</scope>
    <source>
        <strain evidence="2">IBT 28561</strain>
    </source>
</reference>
<feature type="compositionally biased region" description="Basic and acidic residues" evidence="1">
    <location>
        <begin position="44"/>
        <end position="53"/>
    </location>
</feature>
<dbReference type="AlphaFoldDB" id="A0A2I1D1G0"/>
<evidence type="ECO:0000313" key="3">
    <source>
        <dbReference type="Proteomes" id="UP000234254"/>
    </source>
</evidence>
<dbReference type="OrthoDB" id="4510914at2759"/>
<gene>
    <name evidence="2" type="ORF">P168DRAFT_327760</name>
</gene>
<protein>
    <submittedName>
        <fullName evidence="2">Uncharacterized protein</fullName>
    </submittedName>
</protein>
<dbReference type="VEuPathDB" id="FungiDB:P168DRAFT_327760"/>
<dbReference type="Proteomes" id="UP000234254">
    <property type="component" value="Unassembled WGS sequence"/>
</dbReference>
<dbReference type="RefSeq" id="XP_024692307.1">
    <property type="nucleotide sequence ID" value="XM_024841278.1"/>
</dbReference>
<evidence type="ECO:0000256" key="1">
    <source>
        <dbReference type="SAM" id="MobiDB-lite"/>
    </source>
</evidence>
<sequence length="248" mass="27385">MPRGIPGPHPGTPNKKRKHEEDLSENPYTRKSRARTARLTGADRTMDNARNADRQAVNRRLRRIKASGEYLAADDDARKRMLGDAVKREIKYRDSIGRSATAIAEKIGYRDGSTSAVQVVKDKSAEKNPDDMIPVVLTCKQCAGSAKDLVAKCAPINGKSDGKTDGKTDGKSDDKPKPSRRADTTKKPDQPAPTANKAESAPSKLEQRNEDTQQPWTWESWSMFWKTAVTPIFSKAKRLSRVGGVVPE</sequence>
<feature type="region of interest" description="Disordered" evidence="1">
    <location>
        <begin position="1"/>
        <end position="59"/>
    </location>
</feature>
<proteinExistence type="predicted"/>
<dbReference type="EMBL" id="MSFM01000007">
    <property type="protein sequence ID" value="PKY03713.1"/>
    <property type="molecule type" value="Genomic_DNA"/>
</dbReference>
<evidence type="ECO:0000313" key="2">
    <source>
        <dbReference type="EMBL" id="PKY03713.1"/>
    </source>
</evidence>
<feature type="region of interest" description="Disordered" evidence="1">
    <location>
        <begin position="153"/>
        <end position="220"/>
    </location>
</feature>
<feature type="compositionally biased region" description="Basic and acidic residues" evidence="1">
    <location>
        <begin position="160"/>
        <end position="189"/>
    </location>
</feature>
<accession>A0A2I1D1G0</accession>
<feature type="compositionally biased region" description="Pro residues" evidence="1">
    <location>
        <begin position="1"/>
        <end position="11"/>
    </location>
</feature>